<gene>
    <name evidence="1" type="ORF">ROHU_034432</name>
</gene>
<sequence length="89" mass="9923">MEKSRTAKKSHHDLRFATINSSLLYAKPQQSSAKGSRADLQQDMFSFTPGRNTMPIYGHISVQPLDGSVTFQDNMAIRSQPLQLLCLAI</sequence>
<evidence type="ECO:0000313" key="2">
    <source>
        <dbReference type="Proteomes" id="UP000290572"/>
    </source>
</evidence>
<evidence type="ECO:0000313" key="1">
    <source>
        <dbReference type="EMBL" id="RXN03342.1"/>
    </source>
</evidence>
<name>A0A498L4M8_LABRO</name>
<organism evidence="1 2">
    <name type="scientific">Labeo rohita</name>
    <name type="common">Indian major carp</name>
    <name type="synonym">Cyprinus rohita</name>
    <dbReference type="NCBI Taxonomy" id="84645"/>
    <lineage>
        <taxon>Eukaryota</taxon>
        <taxon>Metazoa</taxon>
        <taxon>Chordata</taxon>
        <taxon>Craniata</taxon>
        <taxon>Vertebrata</taxon>
        <taxon>Euteleostomi</taxon>
        <taxon>Actinopterygii</taxon>
        <taxon>Neopterygii</taxon>
        <taxon>Teleostei</taxon>
        <taxon>Ostariophysi</taxon>
        <taxon>Cypriniformes</taxon>
        <taxon>Cyprinidae</taxon>
        <taxon>Labeoninae</taxon>
        <taxon>Labeonini</taxon>
        <taxon>Labeo</taxon>
    </lineage>
</organism>
<reference evidence="1 2" key="1">
    <citation type="submission" date="2018-03" db="EMBL/GenBank/DDBJ databases">
        <title>Draft genome sequence of Rohu Carp (Labeo rohita).</title>
        <authorList>
            <person name="Das P."/>
            <person name="Kushwaha B."/>
            <person name="Joshi C.G."/>
            <person name="Kumar D."/>
            <person name="Nagpure N.S."/>
            <person name="Sahoo L."/>
            <person name="Das S.P."/>
            <person name="Bit A."/>
            <person name="Patnaik S."/>
            <person name="Meher P.K."/>
            <person name="Jayasankar P."/>
            <person name="Koringa P.G."/>
            <person name="Patel N.V."/>
            <person name="Hinsu A.T."/>
            <person name="Kumar R."/>
            <person name="Pandey M."/>
            <person name="Agarwal S."/>
            <person name="Srivastava S."/>
            <person name="Singh M."/>
            <person name="Iquebal M.A."/>
            <person name="Jaiswal S."/>
            <person name="Angadi U.B."/>
            <person name="Kumar N."/>
            <person name="Raza M."/>
            <person name="Shah T.M."/>
            <person name="Rai A."/>
            <person name="Jena J.K."/>
        </authorList>
    </citation>
    <scope>NUCLEOTIDE SEQUENCE [LARGE SCALE GENOMIC DNA]</scope>
    <source>
        <strain evidence="1">DASCIFA01</strain>
        <tissue evidence="1">Testis</tissue>
    </source>
</reference>
<dbReference type="EMBL" id="QBIY01013483">
    <property type="protein sequence ID" value="RXN03342.1"/>
    <property type="molecule type" value="Genomic_DNA"/>
</dbReference>
<protein>
    <submittedName>
        <fullName evidence="1">Uncharacterized protein</fullName>
    </submittedName>
</protein>
<keyword evidence="2" id="KW-1185">Reference proteome</keyword>
<proteinExistence type="predicted"/>
<comment type="caution">
    <text evidence="1">The sequence shown here is derived from an EMBL/GenBank/DDBJ whole genome shotgun (WGS) entry which is preliminary data.</text>
</comment>
<dbReference type="AlphaFoldDB" id="A0A498L4M8"/>
<accession>A0A498L4M8</accession>
<dbReference type="Proteomes" id="UP000290572">
    <property type="component" value="Unassembled WGS sequence"/>
</dbReference>